<dbReference type="Proteomes" id="UP000294796">
    <property type="component" value="Unassembled WGS sequence"/>
</dbReference>
<reference evidence="2 3" key="1">
    <citation type="submission" date="2019-03" db="EMBL/GenBank/DDBJ databases">
        <title>Luteimonas zhaokaii sp.nov., isolated from the rectal contents of Plateau pika in Yushu, Qinghai Province, China.</title>
        <authorList>
            <person name="Zhang G."/>
        </authorList>
    </citation>
    <scope>NUCLEOTIDE SEQUENCE [LARGE SCALE GENOMIC DNA]</scope>
    <source>
        <strain evidence="2 3">B9</strain>
    </source>
</reference>
<dbReference type="InterPro" id="IPR050177">
    <property type="entry name" value="Lipid_A_modif_metabolic_enz"/>
</dbReference>
<evidence type="ECO:0000259" key="1">
    <source>
        <dbReference type="Pfam" id="PF01370"/>
    </source>
</evidence>
<sequence length="337" mass="36548">MTLLVTGGTGFLGATLVRRLLQAGDGPVRVLLRPGSDARLLDAACAGLSADRLARLERHPGTLDSVADAMAALQGVVLVHHLASAMRGSPADVFRGTLATSRHLLDAMLAMPEPPRVVLAGSFGVYGTAALPPGAQVDETTPLETSPARRDAYSHAKLEQERMFRDAQLRHGLGLVVLRPGVIHGPTRRAPSNRVGMGPKARLFFLLGGDNPLPLTHVENCAEAFRFAAAHGRFDGDAYDVVDEAPITCRDYLRRYRRVGGGFLVLPVPRPLLMLASSLNERLHRLSRGRLPLLFTRYRSLSTWKPQRYSGERLRALGFRPPLDPAQALADTFTALP</sequence>
<dbReference type="InterPro" id="IPR036291">
    <property type="entry name" value="NAD(P)-bd_dom_sf"/>
</dbReference>
<evidence type="ECO:0000313" key="3">
    <source>
        <dbReference type="Proteomes" id="UP000294796"/>
    </source>
</evidence>
<dbReference type="PANTHER" id="PTHR43245">
    <property type="entry name" value="BIFUNCTIONAL POLYMYXIN RESISTANCE PROTEIN ARNA"/>
    <property type="match status" value="1"/>
</dbReference>
<name>A0A4R5U4E2_9GAMM</name>
<dbReference type="AlphaFoldDB" id="A0A4R5U4E2"/>
<dbReference type="Gene3D" id="3.40.50.720">
    <property type="entry name" value="NAD(P)-binding Rossmann-like Domain"/>
    <property type="match status" value="1"/>
</dbReference>
<dbReference type="RefSeq" id="WP_133320330.1">
    <property type="nucleotide sequence ID" value="NZ_SMTF01000001.1"/>
</dbReference>
<dbReference type="OrthoDB" id="9801056at2"/>
<comment type="caution">
    <text evidence="2">The sequence shown here is derived from an EMBL/GenBank/DDBJ whole genome shotgun (WGS) entry which is preliminary data.</text>
</comment>
<feature type="domain" description="NAD-dependent epimerase/dehydratase" evidence="1">
    <location>
        <begin position="4"/>
        <end position="234"/>
    </location>
</feature>
<protein>
    <submittedName>
        <fullName evidence="2">NAD-dependent epimerase/dehydratase family protein</fullName>
    </submittedName>
</protein>
<proteinExistence type="predicted"/>
<keyword evidence="3" id="KW-1185">Reference proteome</keyword>
<organism evidence="2 3">
    <name type="scientific">Luteimonas aestuarii</name>
    <dbReference type="NCBI Taxonomy" id="453837"/>
    <lineage>
        <taxon>Bacteria</taxon>
        <taxon>Pseudomonadati</taxon>
        <taxon>Pseudomonadota</taxon>
        <taxon>Gammaproteobacteria</taxon>
        <taxon>Lysobacterales</taxon>
        <taxon>Lysobacteraceae</taxon>
        <taxon>Luteimonas</taxon>
    </lineage>
</organism>
<dbReference type="Pfam" id="PF01370">
    <property type="entry name" value="Epimerase"/>
    <property type="match status" value="1"/>
</dbReference>
<accession>A0A4R5U4E2</accession>
<dbReference type="EMBL" id="SMTF01000001">
    <property type="protein sequence ID" value="TDK28509.1"/>
    <property type="molecule type" value="Genomic_DNA"/>
</dbReference>
<evidence type="ECO:0000313" key="2">
    <source>
        <dbReference type="EMBL" id="TDK28509.1"/>
    </source>
</evidence>
<gene>
    <name evidence="2" type="ORF">E2F46_01060</name>
</gene>
<dbReference type="InterPro" id="IPR001509">
    <property type="entry name" value="Epimerase_deHydtase"/>
</dbReference>
<dbReference type="SUPFAM" id="SSF51735">
    <property type="entry name" value="NAD(P)-binding Rossmann-fold domains"/>
    <property type="match status" value="1"/>
</dbReference>